<dbReference type="GO" id="GO:0008281">
    <property type="term" value="F:sulfonylurea receptor activity"/>
    <property type="evidence" value="ECO:0007669"/>
    <property type="project" value="InterPro"/>
</dbReference>
<dbReference type="PROSITE" id="PS00211">
    <property type="entry name" value="ABC_TRANSPORTER_1"/>
    <property type="match status" value="2"/>
</dbReference>
<comment type="subcellular location">
    <subcellularLocation>
        <location evidence="1">Membrane</location>
        <topology evidence="1">Multi-pass membrane protein</topology>
    </subcellularLocation>
</comment>
<feature type="transmembrane region" description="Helical" evidence="13">
    <location>
        <begin position="1274"/>
        <end position="1293"/>
    </location>
</feature>
<name>A0A210QYG5_MIZYE</name>
<dbReference type="InterPro" id="IPR017871">
    <property type="entry name" value="ABC_transporter-like_CS"/>
</dbReference>
<dbReference type="InterPro" id="IPR036640">
    <property type="entry name" value="ABC1_TM_sf"/>
</dbReference>
<keyword evidence="6" id="KW-0547">Nucleotide-binding</keyword>
<feature type="transmembrane region" description="Helical" evidence="13">
    <location>
        <begin position="367"/>
        <end position="384"/>
    </location>
</feature>
<evidence type="ECO:0000256" key="7">
    <source>
        <dbReference type="ARBA" id="ARBA00022840"/>
    </source>
</evidence>
<gene>
    <name evidence="16" type="ORF">KP79_PYT15800</name>
</gene>
<dbReference type="GO" id="GO:0016887">
    <property type="term" value="F:ATP hydrolysis activity"/>
    <property type="evidence" value="ECO:0007669"/>
    <property type="project" value="InterPro"/>
</dbReference>
<feature type="transmembrane region" description="Helical" evidence="13">
    <location>
        <begin position="283"/>
        <end position="307"/>
    </location>
</feature>
<dbReference type="Gene3D" id="3.40.50.300">
    <property type="entry name" value="P-loop containing nucleotide triphosphate hydrolases"/>
    <property type="match status" value="2"/>
</dbReference>
<feature type="transmembrane region" description="Helical" evidence="13">
    <location>
        <begin position="67"/>
        <end position="87"/>
    </location>
</feature>
<keyword evidence="3" id="KW-0813">Transport</keyword>
<evidence type="ECO:0000256" key="5">
    <source>
        <dbReference type="ARBA" id="ARBA00022737"/>
    </source>
</evidence>
<dbReference type="FunFam" id="1.20.1560.10:FF:000006">
    <property type="entry name" value="ATP-binding cassette, sub-family C (CFTR/MRP), member 9"/>
    <property type="match status" value="1"/>
</dbReference>
<dbReference type="PANTHER" id="PTHR24223">
    <property type="entry name" value="ATP-BINDING CASSETTE SUB-FAMILY C"/>
    <property type="match status" value="1"/>
</dbReference>
<dbReference type="GO" id="GO:0005886">
    <property type="term" value="C:plasma membrane"/>
    <property type="evidence" value="ECO:0007669"/>
    <property type="project" value="UniProtKB-ARBA"/>
</dbReference>
<evidence type="ECO:0000256" key="11">
    <source>
        <dbReference type="ARBA" id="ARBA00023180"/>
    </source>
</evidence>
<evidence type="ECO:0000259" key="14">
    <source>
        <dbReference type="PROSITE" id="PS50893"/>
    </source>
</evidence>
<keyword evidence="17" id="KW-1185">Reference proteome</keyword>
<dbReference type="InterPro" id="IPR003593">
    <property type="entry name" value="AAA+_ATPase"/>
</dbReference>
<feature type="transmembrane region" description="Helical" evidence="13">
    <location>
        <begin position="99"/>
        <end position="119"/>
    </location>
</feature>
<proteinExistence type="inferred from homology"/>
<keyword evidence="8 13" id="KW-1133">Transmembrane helix</keyword>
<feature type="transmembrane region" description="Helical" evidence="13">
    <location>
        <begin position="29"/>
        <end position="46"/>
    </location>
</feature>
<dbReference type="FunFam" id="1.20.1560.10:FF:000013">
    <property type="entry name" value="ABC transporter C family member 2"/>
    <property type="match status" value="1"/>
</dbReference>
<evidence type="ECO:0000313" key="17">
    <source>
        <dbReference type="Proteomes" id="UP000242188"/>
    </source>
</evidence>
<feature type="transmembrane region" description="Helical" evidence="13">
    <location>
        <begin position="1392"/>
        <end position="1410"/>
    </location>
</feature>
<dbReference type="PRINTS" id="PR01092">
    <property type="entry name" value="SULFNYLUREAR"/>
</dbReference>
<evidence type="ECO:0000256" key="3">
    <source>
        <dbReference type="ARBA" id="ARBA00022448"/>
    </source>
</evidence>
<feature type="region of interest" description="Disordered" evidence="12">
    <location>
        <begin position="676"/>
        <end position="754"/>
    </location>
</feature>
<dbReference type="InterPro" id="IPR000388">
    <property type="entry name" value="ABCC8/9"/>
</dbReference>
<dbReference type="SUPFAM" id="SSF52540">
    <property type="entry name" value="P-loop containing nucleoside triphosphate hydrolases"/>
    <property type="match status" value="2"/>
</dbReference>
<sequence length="1694" mass="189578">MGFCGSRDDALRVDNGVLQNECFVDVLNIVPHAIFLLISVFILIVWNRSVLGQLHVTTWVHYHGHSLRWIVTLILVLSCSVGIGEGVMSDYMDQDTINVHTFLPQCLALVAALGSLAYYHNVEQWNSPRFLLVLMGYWLSMIVLKFLKAFSLYKNDVTHVHLRVWLTWFDVFLYLILLVVELNVLRIQKYAFFKTYIPAHSSKDLGTSRYIHDHVNLISKVTFWWLNSTLLEGYKTPLEMEDLGPLPKNEGAVTQYAKLHAAFEEEKYKASCRNQSPSFHKTYLRAFGPMLVFAGVLRFFGVLLSFVGPWCIEHIVDYTYKVQSPTNISQSVPPIQTYGVNNSAANSTVFTQPNTKNTLLYVDVSSFFSNGYVLCVILFIGTLLEHTMMQNHHFIVIRQGIRLRAALQTMIFGKALKMSSLVINSGKMTIGQIMNHMSMDTMFLMYLFFFIHFIWGGPLQIMIALLLMYYKLGWSAVIGGSLVILAAPLQYFTGNGLSNIQKKCMAKADNRVKKTNEVIQGISVVKLLAWEPFFNNSITETRADELKCLYFNSIFRVLLSIIGVAVPAIGTMVAFLIHPYLETEPFTVGKALSTLSLFNLLQVPCWLITHFINTFVTADVSVKRLLPYFLAEEVEGPGGRDAKTHTHSIGVETMDLDSMKLGLMVDISNGTRKTSSLLRKDEDTSSLSSLESTYSRTPMHSRHGSRASLLDTHEPNKRASIGRTSAGSVLTVLEPTESGRRRHTSGVSTEDEDDVADVTTVIEPRATVEVNHGNFSWELESKELSLKNIDIKIPSGKLTIIVGPVGSGKTSLLSAILGEMITVSGTVDWNRGTRRAYVSQKPWLLNASLKNNILFGQPFQWRRYNKVLQACALQPDIAMLPAGDSTEIGEKGVNLSGGQKQRVSIARALYSKADTIILDDPLSALDAHVGKHVFEIAILKRLLRRKRTVILVTHHLQYLNHAHHVIAMKEGSIQNQGKLADVKKVNPDLYESWRRALRDFKSTQEPSQKEPLGADNKEVPEHTESDLAMASENLLKPEGHRRPSGQMIGSLSHRRLSTQLSNMEEETTSQEAINTEDHSHHSTGRGSKTDAESSGKLIKKEHREIGAVAMGVYMSYIRSSCPPLAAVVLLIYVMYHACFVASNMILASWTEAVTDFQVRKQISSNSNETLDNGQYMRMYSILNLTAIGGAMLASGLLYVAGIQASKVLHSTMLDTILHVPIRFFDTNPTGRILNRFSSDMSQIDQKLPNTLESLMKCFFLTISALIVNSIGTPYFLLAAIPLLVLYYCVQTFFRATSRELQRLDNLTKSPIFSHFSETLNGIQTIRAYKAEGQFQCQAIQAINNNTTPLLFIHSVNRWLGIRLDYMGAVVVFLAAVSSLTACLAGQATPSSVGLSITYALLVSFYLNWIVRLSAETEMMMNSVERVDEYTRLDTEPVRHPEGNLVVDKAWPENGEIEFRNVSLRYEENLDPVVNEASFILQGGEKIGICGRTGSGKSSLLLSLFRMIDICHGQILIDGKDTMKLSLPELRSRLAIIPQDPVLFHGTIRYNLDPKGEVSDERIWLALETVQLKDTISALPEELDSSVSEGGENFSVGQKQLFCLARAFLRENQILILDEATASIDLETDSKLQNVISTAFQTRTVITIAHRISTILKYDRVLVMDNGHIVEIDTPNKLLEDTDSHFYALVHQAKK</sequence>
<feature type="transmembrane region" description="Helical" evidence="13">
    <location>
        <begin position="1124"/>
        <end position="1146"/>
    </location>
</feature>
<dbReference type="InterPro" id="IPR011527">
    <property type="entry name" value="ABC1_TM_dom"/>
</dbReference>
<feature type="domain" description="ABC transmembrane type-1" evidence="15">
    <location>
        <begin position="1126"/>
        <end position="1418"/>
    </location>
</feature>
<feature type="region of interest" description="Disordered" evidence="12">
    <location>
        <begin position="1000"/>
        <end position="1020"/>
    </location>
</feature>
<evidence type="ECO:0000259" key="15">
    <source>
        <dbReference type="PROSITE" id="PS50929"/>
    </source>
</evidence>
<feature type="transmembrane region" description="Helical" evidence="13">
    <location>
        <begin position="1178"/>
        <end position="1200"/>
    </location>
</feature>
<dbReference type="GO" id="GO:0032991">
    <property type="term" value="C:protein-containing complex"/>
    <property type="evidence" value="ECO:0007669"/>
    <property type="project" value="UniProtKB-ARBA"/>
</dbReference>
<evidence type="ECO:0000256" key="10">
    <source>
        <dbReference type="ARBA" id="ARBA00023170"/>
    </source>
</evidence>
<dbReference type="InterPro" id="IPR050173">
    <property type="entry name" value="ABC_transporter_C-like"/>
</dbReference>
<dbReference type="Pfam" id="PF00005">
    <property type="entry name" value="ABC_tran"/>
    <property type="match status" value="2"/>
</dbReference>
<feature type="region of interest" description="Disordered" evidence="12">
    <location>
        <begin position="1060"/>
        <end position="1097"/>
    </location>
</feature>
<feature type="transmembrane region" description="Helical" evidence="13">
    <location>
        <begin position="1365"/>
        <end position="1386"/>
    </location>
</feature>
<feature type="transmembrane region" description="Helical" evidence="13">
    <location>
        <begin position="131"/>
        <end position="153"/>
    </location>
</feature>
<feature type="transmembrane region" description="Helical" evidence="13">
    <location>
        <begin position="557"/>
        <end position="577"/>
    </location>
</feature>
<dbReference type="CDD" id="cd18602">
    <property type="entry name" value="ABC_6TM_SUR1_D2_like"/>
    <property type="match status" value="1"/>
</dbReference>
<feature type="transmembrane region" description="Helical" evidence="13">
    <location>
        <begin position="472"/>
        <end position="493"/>
    </location>
</feature>
<evidence type="ECO:0000256" key="1">
    <source>
        <dbReference type="ARBA" id="ARBA00004141"/>
    </source>
</evidence>
<feature type="transmembrane region" description="Helical" evidence="13">
    <location>
        <begin position="443"/>
        <end position="466"/>
    </location>
</feature>
<evidence type="ECO:0000313" key="16">
    <source>
        <dbReference type="EMBL" id="OWF53711.1"/>
    </source>
</evidence>
<organism evidence="16 17">
    <name type="scientific">Mizuhopecten yessoensis</name>
    <name type="common">Japanese scallop</name>
    <name type="synonym">Patinopecten yessoensis</name>
    <dbReference type="NCBI Taxonomy" id="6573"/>
    <lineage>
        <taxon>Eukaryota</taxon>
        <taxon>Metazoa</taxon>
        <taxon>Spiralia</taxon>
        <taxon>Lophotrochozoa</taxon>
        <taxon>Mollusca</taxon>
        <taxon>Bivalvia</taxon>
        <taxon>Autobranchia</taxon>
        <taxon>Pteriomorphia</taxon>
        <taxon>Pectinida</taxon>
        <taxon>Pectinoidea</taxon>
        <taxon>Pectinidae</taxon>
        <taxon>Mizuhopecten</taxon>
    </lineage>
</organism>
<dbReference type="CDD" id="cd18591">
    <property type="entry name" value="ABC_6TM_SUR1_D1_like"/>
    <property type="match status" value="1"/>
</dbReference>
<dbReference type="PROSITE" id="PS50929">
    <property type="entry name" value="ABC_TM1F"/>
    <property type="match status" value="2"/>
</dbReference>
<dbReference type="Proteomes" id="UP000242188">
    <property type="component" value="Unassembled WGS sequence"/>
</dbReference>
<dbReference type="EMBL" id="NEDP02001230">
    <property type="protein sequence ID" value="OWF53711.1"/>
    <property type="molecule type" value="Genomic_DNA"/>
</dbReference>
<dbReference type="SMART" id="SM00382">
    <property type="entry name" value="AAA"/>
    <property type="match status" value="2"/>
</dbReference>
<dbReference type="CDD" id="cd03244">
    <property type="entry name" value="ABCC_MRP_domain2"/>
    <property type="match status" value="1"/>
</dbReference>
<evidence type="ECO:0000256" key="8">
    <source>
        <dbReference type="ARBA" id="ARBA00022989"/>
    </source>
</evidence>
<dbReference type="CDD" id="cd03250">
    <property type="entry name" value="ABCC_MRP_domain1"/>
    <property type="match status" value="1"/>
</dbReference>
<keyword evidence="4 13" id="KW-0812">Transmembrane</keyword>
<dbReference type="OrthoDB" id="6500128at2759"/>
<keyword evidence="10" id="KW-0675">Receptor</keyword>
<evidence type="ECO:0000256" key="4">
    <source>
        <dbReference type="ARBA" id="ARBA00022692"/>
    </source>
</evidence>
<feature type="domain" description="ABC transporter" evidence="14">
    <location>
        <begin position="770"/>
        <end position="995"/>
    </location>
</feature>
<feature type="domain" description="ABC transporter" evidence="14">
    <location>
        <begin position="1456"/>
        <end position="1690"/>
    </location>
</feature>
<dbReference type="GO" id="GO:0005524">
    <property type="term" value="F:ATP binding"/>
    <property type="evidence" value="ECO:0007669"/>
    <property type="project" value="UniProtKB-KW"/>
</dbReference>
<evidence type="ECO:0000256" key="13">
    <source>
        <dbReference type="SAM" id="Phobius"/>
    </source>
</evidence>
<dbReference type="SUPFAM" id="SSF90123">
    <property type="entry name" value="ABC transporter transmembrane region"/>
    <property type="match status" value="2"/>
</dbReference>
<dbReference type="PROSITE" id="PS50893">
    <property type="entry name" value="ABC_TRANSPORTER_2"/>
    <property type="match status" value="2"/>
</dbReference>
<dbReference type="FunFam" id="3.40.50.300:FF:000163">
    <property type="entry name" value="Multidrug resistance-associated protein member 4"/>
    <property type="match status" value="1"/>
</dbReference>
<keyword evidence="7 16" id="KW-0067">ATP-binding</keyword>
<evidence type="ECO:0000256" key="9">
    <source>
        <dbReference type="ARBA" id="ARBA00023136"/>
    </source>
</evidence>
<protein>
    <submittedName>
        <fullName evidence="16">ATP-binding cassette sub-family C member 9</fullName>
    </submittedName>
</protein>
<accession>A0A210QYG5</accession>
<evidence type="ECO:0000256" key="6">
    <source>
        <dbReference type="ARBA" id="ARBA00022741"/>
    </source>
</evidence>
<reference evidence="16 17" key="1">
    <citation type="journal article" date="2017" name="Nat. Ecol. Evol.">
        <title>Scallop genome provides insights into evolution of bilaterian karyotype and development.</title>
        <authorList>
            <person name="Wang S."/>
            <person name="Zhang J."/>
            <person name="Jiao W."/>
            <person name="Li J."/>
            <person name="Xun X."/>
            <person name="Sun Y."/>
            <person name="Guo X."/>
            <person name="Huan P."/>
            <person name="Dong B."/>
            <person name="Zhang L."/>
            <person name="Hu X."/>
            <person name="Sun X."/>
            <person name="Wang J."/>
            <person name="Zhao C."/>
            <person name="Wang Y."/>
            <person name="Wang D."/>
            <person name="Huang X."/>
            <person name="Wang R."/>
            <person name="Lv J."/>
            <person name="Li Y."/>
            <person name="Zhang Z."/>
            <person name="Liu B."/>
            <person name="Lu W."/>
            <person name="Hui Y."/>
            <person name="Liang J."/>
            <person name="Zhou Z."/>
            <person name="Hou R."/>
            <person name="Li X."/>
            <person name="Liu Y."/>
            <person name="Li H."/>
            <person name="Ning X."/>
            <person name="Lin Y."/>
            <person name="Zhao L."/>
            <person name="Xing Q."/>
            <person name="Dou J."/>
            <person name="Li Y."/>
            <person name="Mao J."/>
            <person name="Guo H."/>
            <person name="Dou H."/>
            <person name="Li T."/>
            <person name="Mu C."/>
            <person name="Jiang W."/>
            <person name="Fu Q."/>
            <person name="Fu X."/>
            <person name="Miao Y."/>
            <person name="Liu J."/>
            <person name="Yu Q."/>
            <person name="Li R."/>
            <person name="Liao H."/>
            <person name="Li X."/>
            <person name="Kong Y."/>
            <person name="Jiang Z."/>
            <person name="Chourrout D."/>
            <person name="Li R."/>
            <person name="Bao Z."/>
        </authorList>
    </citation>
    <scope>NUCLEOTIDE SEQUENCE [LARGE SCALE GENOMIC DNA]</scope>
    <source>
        <strain evidence="16 17">PY_sf001</strain>
    </source>
</reference>
<dbReference type="PANTHER" id="PTHR24223:SF461">
    <property type="entry name" value="ATP-BINDING CASSETTE SUB-FAMILY C MEMBER SUR"/>
    <property type="match status" value="1"/>
</dbReference>
<dbReference type="GO" id="GO:0140359">
    <property type="term" value="F:ABC-type transporter activity"/>
    <property type="evidence" value="ECO:0007669"/>
    <property type="project" value="InterPro"/>
</dbReference>
<evidence type="ECO:0000256" key="12">
    <source>
        <dbReference type="SAM" id="MobiDB-lite"/>
    </source>
</evidence>
<feature type="transmembrane region" description="Helical" evidence="13">
    <location>
        <begin position="165"/>
        <end position="185"/>
    </location>
</feature>
<dbReference type="InterPro" id="IPR003439">
    <property type="entry name" value="ABC_transporter-like_ATP-bd"/>
</dbReference>
<feature type="domain" description="ABC transmembrane type-1" evidence="15">
    <location>
        <begin position="292"/>
        <end position="617"/>
    </location>
</feature>
<keyword evidence="11" id="KW-0325">Glycoprotein</keyword>
<dbReference type="Gene3D" id="1.20.1560.10">
    <property type="entry name" value="ABC transporter type 1, transmembrane domain"/>
    <property type="match status" value="2"/>
</dbReference>
<dbReference type="STRING" id="6573.A0A210QYG5"/>
<comment type="similarity">
    <text evidence="2">Belongs to the ABC transporter superfamily. ABCC family. Conjugate transporter (TC 3.A.1.208) subfamily.</text>
</comment>
<keyword evidence="9 13" id="KW-0472">Membrane</keyword>
<comment type="caution">
    <text evidence="16">The sequence shown here is derived from an EMBL/GenBank/DDBJ whole genome shotgun (WGS) entry which is preliminary data.</text>
</comment>
<dbReference type="FunFam" id="3.40.50.300:FF:002366">
    <property type="entry name" value="Uncharacterized protein"/>
    <property type="match status" value="1"/>
</dbReference>
<evidence type="ECO:0000256" key="2">
    <source>
        <dbReference type="ARBA" id="ARBA00009726"/>
    </source>
</evidence>
<dbReference type="GO" id="GO:0006813">
    <property type="term" value="P:potassium ion transport"/>
    <property type="evidence" value="ECO:0007669"/>
    <property type="project" value="InterPro"/>
</dbReference>
<keyword evidence="5" id="KW-0677">Repeat</keyword>
<dbReference type="Pfam" id="PF00664">
    <property type="entry name" value="ABC_membrane"/>
    <property type="match status" value="2"/>
</dbReference>
<dbReference type="InterPro" id="IPR027417">
    <property type="entry name" value="P-loop_NTPase"/>
</dbReference>